<feature type="region of interest" description="Disordered" evidence="1">
    <location>
        <begin position="1"/>
        <end position="75"/>
    </location>
</feature>
<gene>
    <name evidence="2" type="ORF">OFUS_LOCUS21951</name>
</gene>
<dbReference type="AlphaFoldDB" id="A0A8S4PWQ7"/>
<name>A0A8S4PWQ7_OWEFU</name>
<dbReference type="Proteomes" id="UP000749559">
    <property type="component" value="Unassembled WGS sequence"/>
</dbReference>
<keyword evidence="3" id="KW-1185">Reference proteome</keyword>
<protein>
    <submittedName>
        <fullName evidence="2">Uncharacterized protein</fullName>
    </submittedName>
</protein>
<sequence>MHYPKEHYLTISPQHPKNEWQVPGSSKSGCITPKSTTSLSPLNIPRMNGKSLAHQRVDASPQRALPHYLPSTSHE</sequence>
<feature type="compositionally biased region" description="Polar residues" evidence="1">
    <location>
        <begin position="23"/>
        <end position="41"/>
    </location>
</feature>
<evidence type="ECO:0000256" key="1">
    <source>
        <dbReference type="SAM" id="MobiDB-lite"/>
    </source>
</evidence>
<proteinExistence type="predicted"/>
<organism evidence="2 3">
    <name type="scientific">Owenia fusiformis</name>
    <name type="common">Polychaete worm</name>
    <dbReference type="NCBI Taxonomy" id="6347"/>
    <lineage>
        <taxon>Eukaryota</taxon>
        <taxon>Metazoa</taxon>
        <taxon>Spiralia</taxon>
        <taxon>Lophotrochozoa</taxon>
        <taxon>Annelida</taxon>
        <taxon>Polychaeta</taxon>
        <taxon>Sedentaria</taxon>
        <taxon>Canalipalpata</taxon>
        <taxon>Sabellida</taxon>
        <taxon>Oweniida</taxon>
        <taxon>Oweniidae</taxon>
        <taxon>Owenia</taxon>
    </lineage>
</organism>
<reference evidence="2" key="1">
    <citation type="submission" date="2022-03" db="EMBL/GenBank/DDBJ databases">
        <authorList>
            <person name="Martin C."/>
        </authorList>
    </citation>
    <scope>NUCLEOTIDE SEQUENCE</scope>
</reference>
<accession>A0A8S4PWQ7</accession>
<dbReference type="EMBL" id="CAIIXF020000010">
    <property type="protein sequence ID" value="CAH1797716.1"/>
    <property type="molecule type" value="Genomic_DNA"/>
</dbReference>
<evidence type="ECO:0000313" key="2">
    <source>
        <dbReference type="EMBL" id="CAH1797716.1"/>
    </source>
</evidence>
<comment type="caution">
    <text evidence="2">The sequence shown here is derived from an EMBL/GenBank/DDBJ whole genome shotgun (WGS) entry which is preliminary data.</text>
</comment>
<evidence type="ECO:0000313" key="3">
    <source>
        <dbReference type="Proteomes" id="UP000749559"/>
    </source>
</evidence>